<dbReference type="EMBL" id="JARJCW010000092">
    <property type="protein sequence ID" value="KAJ7195244.1"/>
    <property type="molecule type" value="Genomic_DNA"/>
</dbReference>
<feature type="compositionally biased region" description="Low complexity" evidence="1">
    <location>
        <begin position="134"/>
        <end position="145"/>
    </location>
</feature>
<accession>A0AAD6UV81</accession>
<dbReference type="AlphaFoldDB" id="A0AAD6UV81"/>
<feature type="compositionally biased region" description="Polar residues" evidence="1">
    <location>
        <begin position="116"/>
        <end position="133"/>
    </location>
</feature>
<feature type="region of interest" description="Disordered" evidence="1">
    <location>
        <begin position="114"/>
        <end position="151"/>
    </location>
</feature>
<evidence type="ECO:0000256" key="2">
    <source>
        <dbReference type="SAM" id="Phobius"/>
    </source>
</evidence>
<keyword evidence="4" id="KW-1185">Reference proteome</keyword>
<evidence type="ECO:0000256" key="1">
    <source>
        <dbReference type="SAM" id="MobiDB-lite"/>
    </source>
</evidence>
<name>A0AAD6UV81_9AGAR</name>
<reference evidence="3" key="1">
    <citation type="submission" date="2023-03" db="EMBL/GenBank/DDBJ databases">
        <title>Massive genome expansion in bonnet fungi (Mycena s.s.) driven by repeated elements and novel gene families across ecological guilds.</title>
        <authorList>
            <consortium name="Lawrence Berkeley National Laboratory"/>
            <person name="Harder C.B."/>
            <person name="Miyauchi S."/>
            <person name="Viragh M."/>
            <person name="Kuo A."/>
            <person name="Thoen E."/>
            <person name="Andreopoulos B."/>
            <person name="Lu D."/>
            <person name="Skrede I."/>
            <person name="Drula E."/>
            <person name="Henrissat B."/>
            <person name="Morin E."/>
            <person name="Kohler A."/>
            <person name="Barry K."/>
            <person name="LaButti K."/>
            <person name="Morin E."/>
            <person name="Salamov A."/>
            <person name="Lipzen A."/>
            <person name="Mereny Z."/>
            <person name="Hegedus B."/>
            <person name="Baldrian P."/>
            <person name="Stursova M."/>
            <person name="Weitz H."/>
            <person name="Taylor A."/>
            <person name="Grigoriev I.V."/>
            <person name="Nagy L.G."/>
            <person name="Martin F."/>
            <person name="Kauserud H."/>
        </authorList>
    </citation>
    <scope>NUCLEOTIDE SEQUENCE</scope>
    <source>
        <strain evidence="3">9144</strain>
    </source>
</reference>
<keyword evidence="2" id="KW-0812">Transmembrane</keyword>
<evidence type="ECO:0000313" key="4">
    <source>
        <dbReference type="Proteomes" id="UP001219525"/>
    </source>
</evidence>
<protein>
    <submittedName>
        <fullName evidence="3">Uncharacterized protein</fullName>
    </submittedName>
</protein>
<feature type="compositionally biased region" description="Low complexity" evidence="1">
    <location>
        <begin position="67"/>
        <end position="78"/>
    </location>
</feature>
<feature type="region of interest" description="Disordered" evidence="1">
    <location>
        <begin position="53"/>
        <end position="84"/>
    </location>
</feature>
<keyword evidence="2" id="KW-1133">Transmembrane helix</keyword>
<feature type="transmembrane region" description="Helical" evidence="2">
    <location>
        <begin position="155"/>
        <end position="176"/>
    </location>
</feature>
<dbReference type="Proteomes" id="UP001219525">
    <property type="component" value="Unassembled WGS sequence"/>
</dbReference>
<comment type="caution">
    <text evidence="3">The sequence shown here is derived from an EMBL/GenBank/DDBJ whole genome shotgun (WGS) entry which is preliminary data.</text>
</comment>
<sequence length="348" mass="35953">MSKGSGRASAEKIHGLRANPLVIDSEPTPTSGPCVFDCSRLVDLNTVLLDPSPTLSATTADPSVTLPPTVSAAASTPPIGSSTFSPLTTLSDTASSLLCSSSLMPCRSDMFVGPGSSATQDISPSGAMTPTNRPASQPPAQTQTPGLSHKTNRGAIAGGVAGAVFIIGAAFALFLCRRFRLRRFRGPTMADSLPDRAHPFTDLEEGQTVLVLGHDRPLSLGMVYSETWEETVIKPAGQHGQSQSNHLTDADRLGGRENGAGPTTDEAGGNQNGASPAIDEAGGNQNGAGPTIDEAGGNQNGADEMAGSVVLETQMRAMAQRMALVEVQLQIRSPADEDPPGYTAHQLN</sequence>
<keyword evidence="2" id="KW-0472">Membrane</keyword>
<feature type="compositionally biased region" description="Polar residues" evidence="1">
    <location>
        <begin position="53"/>
        <end position="62"/>
    </location>
</feature>
<feature type="region of interest" description="Disordered" evidence="1">
    <location>
        <begin position="235"/>
        <end position="303"/>
    </location>
</feature>
<organism evidence="3 4">
    <name type="scientific">Mycena pura</name>
    <dbReference type="NCBI Taxonomy" id="153505"/>
    <lineage>
        <taxon>Eukaryota</taxon>
        <taxon>Fungi</taxon>
        <taxon>Dikarya</taxon>
        <taxon>Basidiomycota</taxon>
        <taxon>Agaricomycotina</taxon>
        <taxon>Agaricomycetes</taxon>
        <taxon>Agaricomycetidae</taxon>
        <taxon>Agaricales</taxon>
        <taxon>Marasmiineae</taxon>
        <taxon>Mycenaceae</taxon>
        <taxon>Mycena</taxon>
    </lineage>
</organism>
<proteinExistence type="predicted"/>
<gene>
    <name evidence="3" type="ORF">GGX14DRAFT_575768</name>
</gene>
<evidence type="ECO:0000313" key="3">
    <source>
        <dbReference type="EMBL" id="KAJ7195244.1"/>
    </source>
</evidence>